<name>A0AAD5WPF8_9PEZI</name>
<dbReference type="InterPro" id="IPR040632">
    <property type="entry name" value="Sulfotransfer_4"/>
</dbReference>
<evidence type="ECO:0000313" key="3">
    <source>
        <dbReference type="Proteomes" id="UP001201980"/>
    </source>
</evidence>
<evidence type="ECO:0008006" key="4">
    <source>
        <dbReference type="Google" id="ProtNLM"/>
    </source>
</evidence>
<accession>A0AAD5WPF8</accession>
<keyword evidence="3" id="KW-1185">Reference proteome</keyword>
<dbReference type="Gene3D" id="3.40.50.300">
    <property type="entry name" value="P-loop containing nucleotide triphosphate hydrolases"/>
    <property type="match status" value="1"/>
</dbReference>
<dbReference type="InterPro" id="IPR027417">
    <property type="entry name" value="P-loop_NTPase"/>
</dbReference>
<dbReference type="EMBL" id="JAKWBI020000309">
    <property type="protein sequence ID" value="KAJ2896852.1"/>
    <property type="molecule type" value="Genomic_DNA"/>
</dbReference>
<dbReference type="Pfam" id="PF17784">
    <property type="entry name" value="Sulfotransfer_4"/>
    <property type="match status" value="1"/>
</dbReference>
<protein>
    <recommendedName>
        <fullName evidence="4">Sulfotransferase</fullName>
    </recommendedName>
</protein>
<organism evidence="2 3">
    <name type="scientific">Zalerion maritima</name>
    <dbReference type="NCBI Taxonomy" id="339359"/>
    <lineage>
        <taxon>Eukaryota</taxon>
        <taxon>Fungi</taxon>
        <taxon>Dikarya</taxon>
        <taxon>Ascomycota</taxon>
        <taxon>Pezizomycotina</taxon>
        <taxon>Sordariomycetes</taxon>
        <taxon>Lulworthiomycetidae</taxon>
        <taxon>Lulworthiales</taxon>
        <taxon>Lulworthiaceae</taxon>
        <taxon>Zalerion</taxon>
    </lineage>
</organism>
<comment type="caution">
    <text evidence="2">The sequence shown here is derived from an EMBL/GenBank/DDBJ whole genome shotgun (WGS) entry which is preliminary data.</text>
</comment>
<dbReference type="PANTHER" id="PTHR36978">
    <property type="entry name" value="P-LOOP CONTAINING NUCLEOTIDE TRIPHOSPHATE HYDROLASE"/>
    <property type="match status" value="1"/>
</dbReference>
<evidence type="ECO:0000256" key="1">
    <source>
        <dbReference type="SAM" id="MobiDB-lite"/>
    </source>
</evidence>
<dbReference type="AlphaFoldDB" id="A0AAD5WPF8"/>
<feature type="region of interest" description="Disordered" evidence="1">
    <location>
        <begin position="391"/>
        <end position="422"/>
    </location>
</feature>
<proteinExistence type="predicted"/>
<dbReference type="PANTHER" id="PTHR36978:SF4">
    <property type="entry name" value="P-LOOP CONTAINING NUCLEOSIDE TRIPHOSPHATE HYDROLASE PROTEIN"/>
    <property type="match status" value="1"/>
</dbReference>
<dbReference type="Proteomes" id="UP001201980">
    <property type="component" value="Unassembled WGS sequence"/>
</dbReference>
<dbReference type="SUPFAM" id="SSF52540">
    <property type="entry name" value="P-loop containing nucleoside triphosphate hydrolases"/>
    <property type="match status" value="1"/>
</dbReference>
<gene>
    <name evidence="2" type="ORF">MKZ38_005151</name>
</gene>
<evidence type="ECO:0000313" key="2">
    <source>
        <dbReference type="EMBL" id="KAJ2896852.1"/>
    </source>
</evidence>
<reference evidence="2" key="1">
    <citation type="submission" date="2022-07" db="EMBL/GenBank/DDBJ databases">
        <title>Draft genome sequence of Zalerion maritima ATCC 34329, a (micro)plastics degrading marine fungus.</title>
        <authorList>
            <person name="Paco A."/>
            <person name="Goncalves M.F.M."/>
            <person name="Rocha-Santos T.A.P."/>
            <person name="Alves A."/>
        </authorList>
    </citation>
    <scope>NUCLEOTIDE SEQUENCE</scope>
    <source>
        <strain evidence="2">ATCC 34329</strain>
    </source>
</reference>
<sequence>MAPPPPPGRMRHALYKLGIHDVHHMKSVLSDIDTVPLWVQAMKAKFQPSPSHPPLTRQQWDSLLGTSQGVCDVPACLFGPELLEMYPDAKIIVMDRDPASWYRSVLGSVVLHVHELTALDKLQMAFAFLFDRQVRLFAAFDAAMVNVAVPVDWTSEKQALRWYDEFYADFRALVPREKRLEYKITDGWGPLCRWLGVPVPTERDEATGEATEATFPKMHDQEEFRKNAGAMMKNAKVRALENACTLVGQGAVAWAVGVSALSIAIHSQCHLPPGFLEAHPSNLARKGPINNHIHLSGLSATDFSGAGGRGQGSLQSVHKPVPRKFSNVEKWWQIFRSHILGLEHWGIDELKVMYTEFPLKQHGDSTTIDPATKSSENPYADLATRVSALLPSQPSTQFFPSSSSSSSRTSRSARSFPSSRAP</sequence>